<sequence>MLFEVVITKTVQLQPYDFHSQYMDAILRTIREQLFGAVSYEYGRVLAFSVDPHDISDSVLLFPHTGVATFEVPFRALVELPVIGERTLAYLDDFLRTDDDYRMILQLGSIRLEARIPVANYIVRDSETLECVRQNYGTIRKGDFLRIRVTSSNSCQLLDAMLDEDSDEESDEGDDPNDDEYDGEPI</sequence>
<dbReference type="Gene3D" id="3.30.1490.120">
    <property type="entry name" value="RNA polymerase Rpb7-like, N-terminal domain"/>
    <property type="match status" value="1"/>
</dbReference>
<dbReference type="AlphaFoldDB" id="A0A4Z1SXK7"/>
<dbReference type="InterPro" id="IPR036898">
    <property type="entry name" value="RNA_pol_Rpb7-like_N_sf"/>
</dbReference>
<name>A0A4Z1SXK7_GIAMU</name>
<gene>
    <name evidence="4" type="ORF">GMRT_10925</name>
</gene>
<dbReference type="VEuPathDB" id="GiardiaDB:GMRT_10925"/>
<dbReference type="Proteomes" id="UP000315496">
    <property type="component" value="Chromosome 1"/>
</dbReference>
<protein>
    <submittedName>
        <fullName evidence="4">DNA-directed RNA polymerase II subunit RPB7</fullName>
    </submittedName>
</protein>
<keyword evidence="1 4" id="KW-0240">DNA-directed RNA polymerase</keyword>
<organism evidence="4 5">
    <name type="scientific">Giardia muris</name>
    <dbReference type="NCBI Taxonomy" id="5742"/>
    <lineage>
        <taxon>Eukaryota</taxon>
        <taxon>Metamonada</taxon>
        <taxon>Diplomonadida</taxon>
        <taxon>Hexamitidae</taxon>
        <taxon>Giardiinae</taxon>
        <taxon>Giardia</taxon>
    </lineage>
</organism>
<dbReference type="EMBL" id="VDLU01000001">
    <property type="protein sequence ID" value="TNJ30454.1"/>
    <property type="molecule type" value="Genomic_DNA"/>
</dbReference>
<dbReference type="SUPFAM" id="SSF88798">
    <property type="entry name" value="N-terminal, heterodimerisation domain of RBP7 (RpoE)"/>
    <property type="match status" value="1"/>
</dbReference>
<comment type="caution">
    <text evidence="4">The sequence shown here is derived from an EMBL/GenBank/DDBJ whole genome shotgun (WGS) entry which is preliminary data.</text>
</comment>
<evidence type="ECO:0000256" key="1">
    <source>
        <dbReference type="ARBA" id="ARBA00022478"/>
    </source>
</evidence>
<feature type="region of interest" description="Disordered" evidence="3">
    <location>
        <begin position="162"/>
        <end position="186"/>
    </location>
</feature>
<keyword evidence="2" id="KW-0804">Transcription</keyword>
<keyword evidence="5" id="KW-1185">Reference proteome</keyword>
<evidence type="ECO:0000256" key="3">
    <source>
        <dbReference type="SAM" id="MobiDB-lite"/>
    </source>
</evidence>
<dbReference type="OrthoDB" id="10256606at2759"/>
<evidence type="ECO:0000313" key="4">
    <source>
        <dbReference type="EMBL" id="TNJ30454.1"/>
    </source>
</evidence>
<proteinExistence type="predicted"/>
<evidence type="ECO:0000256" key="2">
    <source>
        <dbReference type="ARBA" id="ARBA00023163"/>
    </source>
</evidence>
<reference evidence="4 5" key="1">
    <citation type="submission" date="2019-05" db="EMBL/GenBank/DDBJ databases">
        <title>The compact genome of Giardia muris reveals important steps in the evolution of intestinal protozoan parasites.</title>
        <authorList>
            <person name="Xu F."/>
            <person name="Jimenez-Gonzalez A."/>
            <person name="Einarsson E."/>
            <person name="Astvaldsson A."/>
            <person name="Peirasmaki D."/>
            <person name="Eckmann L."/>
            <person name="Andersson J.O."/>
            <person name="Svard S.G."/>
            <person name="Jerlstrom-Hultqvist J."/>
        </authorList>
    </citation>
    <scope>NUCLEOTIDE SEQUENCE [LARGE SCALE GENOMIC DNA]</scope>
    <source>
        <strain evidence="4 5">Roberts-Thomson</strain>
    </source>
</reference>
<evidence type="ECO:0000313" key="5">
    <source>
        <dbReference type="Proteomes" id="UP000315496"/>
    </source>
</evidence>
<dbReference type="GO" id="GO:0000428">
    <property type="term" value="C:DNA-directed RNA polymerase complex"/>
    <property type="evidence" value="ECO:0007669"/>
    <property type="project" value="UniProtKB-KW"/>
</dbReference>
<accession>A0A4Z1SXK7</accession>